<evidence type="ECO:0000313" key="1">
    <source>
        <dbReference type="Proteomes" id="UP000036681"/>
    </source>
</evidence>
<proteinExistence type="predicted"/>
<accession>A0A0M3IR00</accession>
<sequence length="81" mass="9249">MVKNSEDSRRKSQNGTIQFPRSRITFVRIAILSHRSPLSIWNCRSLSFIQPKPTQVSNPIHGNLMNIVEIQITSLNFLTLA</sequence>
<dbReference type="AlphaFoldDB" id="A0A0M3IR00"/>
<evidence type="ECO:0000313" key="2">
    <source>
        <dbReference type="WBParaSite" id="ALUE_0002117801-mRNA-1"/>
    </source>
</evidence>
<keyword evidence="1" id="KW-1185">Reference proteome</keyword>
<dbReference type="WBParaSite" id="ALUE_0002117801-mRNA-1">
    <property type="protein sequence ID" value="ALUE_0002117801-mRNA-1"/>
    <property type="gene ID" value="ALUE_0002117801"/>
</dbReference>
<organism evidence="1 2">
    <name type="scientific">Ascaris lumbricoides</name>
    <name type="common">Giant roundworm</name>
    <dbReference type="NCBI Taxonomy" id="6252"/>
    <lineage>
        <taxon>Eukaryota</taxon>
        <taxon>Metazoa</taxon>
        <taxon>Ecdysozoa</taxon>
        <taxon>Nematoda</taxon>
        <taxon>Chromadorea</taxon>
        <taxon>Rhabditida</taxon>
        <taxon>Spirurina</taxon>
        <taxon>Ascaridomorpha</taxon>
        <taxon>Ascaridoidea</taxon>
        <taxon>Ascarididae</taxon>
        <taxon>Ascaris</taxon>
    </lineage>
</organism>
<dbReference type="Proteomes" id="UP000036681">
    <property type="component" value="Unplaced"/>
</dbReference>
<protein>
    <submittedName>
        <fullName evidence="2">Uncharacterized protein</fullName>
    </submittedName>
</protein>
<name>A0A0M3IR00_ASCLU</name>
<reference evidence="2" key="1">
    <citation type="submission" date="2017-02" db="UniProtKB">
        <authorList>
            <consortium name="WormBaseParasite"/>
        </authorList>
    </citation>
    <scope>IDENTIFICATION</scope>
</reference>